<dbReference type="GO" id="GO:0043005">
    <property type="term" value="C:neuron projection"/>
    <property type="evidence" value="ECO:0007669"/>
    <property type="project" value="TreeGrafter"/>
</dbReference>
<dbReference type="GO" id="GO:0048170">
    <property type="term" value="P:positive regulation of long-term neuronal synaptic plasticity"/>
    <property type="evidence" value="ECO:0007669"/>
    <property type="project" value="TreeGrafter"/>
</dbReference>
<dbReference type="GO" id="GO:0010494">
    <property type="term" value="C:cytoplasmic stress granule"/>
    <property type="evidence" value="ECO:0007669"/>
    <property type="project" value="TreeGrafter"/>
</dbReference>
<dbReference type="InterPro" id="IPR036612">
    <property type="entry name" value="KH_dom_type_1_sf"/>
</dbReference>
<dbReference type="CDD" id="cd22426">
    <property type="entry name" value="KH_I_FMR1_FXR_rpt2"/>
    <property type="match status" value="1"/>
</dbReference>
<dbReference type="Proteomes" id="UP000887565">
    <property type="component" value="Unplaced"/>
</dbReference>
<dbReference type="GO" id="GO:0045727">
    <property type="term" value="P:positive regulation of translation"/>
    <property type="evidence" value="ECO:0007669"/>
    <property type="project" value="TreeGrafter"/>
</dbReference>
<dbReference type="PANTHER" id="PTHR10603:SF7">
    <property type="entry name" value="FRAGILE X MESSENGER RIBONUCLEOPROTEIN 1 HOMOLOG"/>
    <property type="match status" value="1"/>
</dbReference>
<dbReference type="PROSITE" id="PS50084">
    <property type="entry name" value="KH_TYPE_1"/>
    <property type="match status" value="2"/>
</dbReference>
<dbReference type="WBParaSite" id="nRc.2.0.1.t22650-RA">
    <property type="protein sequence ID" value="nRc.2.0.1.t22650-RA"/>
    <property type="gene ID" value="nRc.2.0.1.g22650"/>
</dbReference>
<evidence type="ECO:0000313" key="5">
    <source>
        <dbReference type="WBParaSite" id="nRc.2.0.1.t22650-RA"/>
    </source>
</evidence>
<dbReference type="AlphaFoldDB" id="A0A915JA52"/>
<dbReference type="Pfam" id="PF00013">
    <property type="entry name" value="KH_1"/>
    <property type="match status" value="1"/>
</dbReference>
<organism evidence="4 5">
    <name type="scientific">Romanomermis culicivorax</name>
    <name type="common">Nematode worm</name>
    <dbReference type="NCBI Taxonomy" id="13658"/>
    <lineage>
        <taxon>Eukaryota</taxon>
        <taxon>Metazoa</taxon>
        <taxon>Ecdysozoa</taxon>
        <taxon>Nematoda</taxon>
        <taxon>Enoplea</taxon>
        <taxon>Dorylaimia</taxon>
        <taxon>Mermithida</taxon>
        <taxon>Mermithoidea</taxon>
        <taxon>Mermithidae</taxon>
        <taxon>Romanomermis</taxon>
    </lineage>
</organism>
<dbReference type="GO" id="GO:0099577">
    <property type="term" value="P:regulation of translation at presynapse, modulating synaptic transmission"/>
    <property type="evidence" value="ECO:0007669"/>
    <property type="project" value="TreeGrafter"/>
</dbReference>
<dbReference type="GO" id="GO:0043488">
    <property type="term" value="P:regulation of mRNA stability"/>
    <property type="evidence" value="ECO:0007669"/>
    <property type="project" value="TreeGrafter"/>
</dbReference>
<feature type="compositionally biased region" description="Low complexity" evidence="2">
    <location>
        <begin position="127"/>
        <end position="137"/>
    </location>
</feature>
<evidence type="ECO:0000259" key="3">
    <source>
        <dbReference type="SMART" id="SM00322"/>
    </source>
</evidence>
<proteinExistence type="predicted"/>
<dbReference type="OMA" id="DEPGHDQ"/>
<feature type="domain" description="K Homology" evidence="3">
    <location>
        <begin position="86"/>
        <end position="147"/>
    </location>
</feature>
<dbReference type="PANTHER" id="PTHR10603">
    <property type="entry name" value="FRAGILE X MENTAL RETARDATION SYNDROME-RELATED PROTEIN"/>
    <property type="match status" value="1"/>
</dbReference>
<dbReference type="GO" id="GO:0051028">
    <property type="term" value="P:mRNA transport"/>
    <property type="evidence" value="ECO:0007669"/>
    <property type="project" value="TreeGrafter"/>
</dbReference>
<evidence type="ECO:0000256" key="2">
    <source>
        <dbReference type="SAM" id="MobiDB-lite"/>
    </source>
</evidence>
<keyword evidence="4" id="KW-1185">Reference proteome</keyword>
<name>A0A915JA52_ROMCU</name>
<sequence>MKIQIAKKVNLNTRLSNSFTEEFTVPFGLMGLAIGSHGSNIQQARSVQGIIDIQLDEPGHDQPVHFKVFAESIEAAHQARNLLEFGEESYDVPRDMVGKVIGKNGKVIQEIVDKSGVVRVKIEGDQDAQNDANNNANVPASLAARQE</sequence>
<dbReference type="GO" id="GO:0005634">
    <property type="term" value="C:nucleus"/>
    <property type="evidence" value="ECO:0007669"/>
    <property type="project" value="TreeGrafter"/>
</dbReference>
<dbReference type="GO" id="GO:0098793">
    <property type="term" value="C:presynapse"/>
    <property type="evidence" value="ECO:0007669"/>
    <property type="project" value="GOC"/>
</dbReference>
<dbReference type="GO" id="GO:0045182">
    <property type="term" value="F:translation regulator activity"/>
    <property type="evidence" value="ECO:0007669"/>
    <property type="project" value="TreeGrafter"/>
</dbReference>
<keyword evidence="1" id="KW-0694">RNA-binding</keyword>
<evidence type="ECO:0000256" key="1">
    <source>
        <dbReference type="PROSITE-ProRule" id="PRU00117"/>
    </source>
</evidence>
<dbReference type="InterPro" id="IPR004088">
    <property type="entry name" value="KH_dom_type_1"/>
</dbReference>
<evidence type="ECO:0000313" key="4">
    <source>
        <dbReference type="Proteomes" id="UP000887565"/>
    </source>
</evidence>
<dbReference type="GO" id="GO:0003730">
    <property type="term" value="F:mRNA 3'-UTR binding"/>
    <property type="evidence" value="ECO:0007669"/>
    <property type="project" value="TreeGrafter"/>
</dbReference>
<dbReference type="GO" id="GO:0048513">
    <property type="term" value="P:animal organ development"/>
    <property type="evidence" value="ECO:0007669"/>
    <property type="project" value="TreeGrafter"/>
</dbReference>
<feature type="domain" description="K Homology" evidence="3">
    <location>
        <begin position="17"/>
        <end position="85"/>
    </location>
</feature>
<dbReference type="SMART" id="SM00322">
    <property type="entry name" value="KH"/>
    <property type="match status" value="2"/>
</dbReference>
<dbReference type="SUPFAM" id="SSF54791">
    <property type="entry name" value="Eukaryotic type KH-domain (KH-domain type I)"/>
    <property type="match status" value="2"/>
</dbReference>
<dbReference type="InterPro" id="IPR040148">
    <property type="entry name" value="FMR1"/>
</dbReference>
<feature type="region of interest" description="Disordered" evidence="2">
    <location>
        <begin position="126"/>
        <end position="147"/>
    </location>
</feature>
<dbReference type="InterPro" id="IPR004087">
    <property type="entry name" value="KH_dom"/>
</dbReference>
<protein>
    <submittedName>
        <fullName evidence="5">K Homology domain-containing protein</fullName>
    </submittedName>
</protein>
<accession>A0A915JA52</accession>
<reference evidence="5" key="1">
    <citation type="submission" date="2022-11" db="UniProtKB">
        <authorList>
            <consortium name="WormBaseParasite"/>
        </authorList>
    </citation>
    <scope>IDENTIFICATION</scope>
</reference>
<dbReference type="Gene3D" id="3.30.1370.10">
    <property type="entry name" value="K Homology domain, type 1"/>
    <property type="match status" value="2"/>
</dbReference>